<dbReference type="AlphaFoldDB" id="T1EUX4"/>
<dbReference type="EMBL" id="KB097571">
    <property type="protein sequence ID" value="ESN94287.1"/>
    <property type="molecule type" value="Genomic_DNA"/>
</dbReference>
<evidence type="ECO:0000313" key="3">
    <source>
        <dbReference type="Proteomes" id="UP000015101"/>
    </source>
</evidence>
<evidence type="ECO:0000313" key="2">
    <source>
        <dbReference type="EnsemblMetazoa" id="HelroP164098"/>
    </source>
</evidence>
<dbReference type="Proteomes" id="UP000015101">
    <property type="component" value="Unassembled WGS sequence"/>
</dbReference>
<protein>
    <submittedName>
        <fullName evidence="1 2">Uncharacterized protein</fullName>
    </submittedName>
</protein>
<dbReference type="EMBL" id="AMQM01001545">
    <property type="status" value="NOT_ANNOTATED_CDS"/>
    <property type="molecule type" value="Genomic_DNA"/>
</dbReference>
<dbReference type="HOGENOM" id="CLU_1733496_0_0_1"/>
<organism evidence="2 3">
    <name type="scientific">Helobdella robusta</name>
    <name type="common">Californian leech</name>
    <dbReference type="NCBI Taxonomy" id="6412"/>
    <lineage>
        <taxon>Eukaryota</taxon>
        <taxon>Metazoa</taxon>
        <taxon>Spiralia</taxon>
        <taxon>Lophotrochozoa</taxon>
        <taxon>Annelida</taxon>
        <taxon>Clitellata</taxon>
        <taxon>Hirudinea</taxon>
        <taxon>Rhynchobdellida</taxon>
        <taxon>Glossiphoniidae</taxon>
        <taxon>Helobdella</taxon>
    </lineage>
</organism>
<sequence>MSCFFTLAMNANNGLRGETITINFRKNIKRSDIENKKETVTQYSEASDIRSVILPTDNYISDRMFILPTDGYDCDTGVNCNAQDYHLDLTASNSSAFFSNSDNNHLNGNDVRDVNVDANVYSGQKLVTDDDSSFEINPPTCTWKKNLVLWF</sequence>
<reference evidence="3" key="1">
    <citation type="submission" date="2012-12" db="EMBL/GenBank/DDBJ databases">
        <authorList>
            <person name="Hellsten U."/>
            <person name="Grimwood J."/>
            <person name="Chapman J.A."/>
            <person name="Shapiro H."/>
            <person name="Aerts A."/>
            <person name="Otillar R.P."/>
            <person name="Terry A.Y."/>
            <person name="Boore J.L."/>
            <person name="Simakov O."/>
            <person name="Marletaz F."/>
            <person name="Cho S.-J."/>
            <person name="Edsinger-Gonzales E."/>
            <person name="Havlak P."/>
            <person name="Kuo D.-H."/>
            <person name="Larsson T."/>
            <person name="Lv J."/>
            <person name="Arendt D."/>
            <person name="Savage R."/>
            <person name="Osoegawa K."/>
            <person name="de Jong P."/>
            <person name="Lindberg D.R."/>
            <person name="Seaver E.C."/>
            <person name="Weisblat D.A."/>
            <person name="Putnam N.H."/>
            <person name="Grigoriev I.V."/>
            <person name="Rokhsar D.S."/>
        </authorList>
    </citation>
    <scope>NUCLEOTIDE SEQUENCE</scope>
</reference>
<accession>T1EUX4</accession>
<keyword evidence="3" id="KW-1185">Reference proteome</keyword>
<dbReference type="EnsemblMetazoa" id="HelroT164098">
    <property type="protein sequence ID" value="HelroP164098"/>
    <property type="gene ID" value="HelroG164098"/>
</dbReference>
<dbReference type="CTD" id="20200374"/>
<reference evidence="2" key="3">
    <citation type="submission" date="2015-06" db="UniProtKB">
        <authorList>
            <consortium name="EnsemblMetazoa"/>
        </authorList>
    </citation>
    <scope>IDENTIFICATION</scope>
</reference>
<reference evidence="1 3" key="2">
    <citation type="journal article" date="2013" name="Nature">
        <title>Insights into bilaterian evolution from three spiralian genomes.</title>
        <authorList>
            <person name="Simakov O."/>
            <person name="Marletaz F."/>
            <person name="Cho S.J."/>
            <person name="Edsinger-Gonzales E."/>
            <person name="Havlak P."/>
            <person name="Hellsten U."/>
            <person name="Kuo D.H."/>
            <person name="Larsson T."/>
            <person name="Lv J."/>
            <person name="Arendt D."/>
            <person name="Savage R."/>
            <person name="Osoegawa K."/>
            <person name="de Jong P."/>
            <person name="Grimwood J."/>
            <person name="Chapman J.A."/>
            <person name="Shapiro H."/>
            <person name="Aerts A."/>
            <person name="Otillar R.P."/>
            <person name="Terry A.Y."/>
            <person name="Boore J.L."/>
            <person name="Grigoriev I.V."/>
            <person name="Lindberg D.R."/>
            <person name="Seaver E.C."/>
            <person name="Weisblat D.A."/>
            <person name="Putnam N.H."/>
            <person name="Rokhsar D.S."/>
        </authorList>
    </citation>
    <scope>NUCLEOTIDE SEQUENCE</scope>
</reference>
<dbReference type="GeneID" id="20200374"/>
<dbReference type="RefSeq" id="XP_009027384.1">
    <property type="nucleotide sequence ID" value="XM_009029136.1"/>
</dbReference>
<dbReference type="KEGG" id="hro:HELRODRAFT_164098"/>
<gene>
    <name evidence="2" type="primary">20200374</name>
    <name evidence="1" type="ORF">HELRODRAFT_164098</name>
</gene>
<name>T1EUX4_HELRO</name>
<evidence type="ECO:0000313" key="1">
    <source>
        <dbReference type="EMBL" id="ESN94287.1"/>
    </source>
</evidence>
<proteinExistence type="predicted"/>
<dbReference type="InParanoid" id="T1EUX4"/>